<protein>
    <submittedName>
        <fullName evidence="1">Uncharacterized protein</fullName>
    </submittedName>
</protein>
<dbReference type="AlphaFoldDB" id="A0A1F8GY58"/>
<proteinExistence type="predicted"/>
<evidence type="ECO:0000313" key="1">
    <source>
        <dbReference type="EMBL" id="OGN29930.1"/>
    </source>
</evidence>
<reference evidence="1 2" key="1">
    <citation type="journal article" date="2016" name="Nat. Commun.">
        <title>Thousands of microbial genomes shed light on interconnected biogeochemical processes in an aquifer system.</title>
        <authorList>
            <person name="Anantharaman K."/>
            <person name="Brown C.T."/>
            <person name="Hug L.A."/>
            <person name="Sharon I."/>
            <person name="Castelle C.J."/>
            <person name="Probst A.J."/>
            <person name="Thomas B.C."/>
            <person name="Singh A."/>
            <person name="Wilkins M.J."/>
            <person name="Karaoz U."/>
            <person name="Brodie E.L."/>
            <person name="Williams K.H."/>
            <person name="Hubbard S.S."/>
            <person name="Banfield J.F."/>
        </authorList>
    </citation>
    <scope>NUCLEOTIDE SEQUENCE [LARGE SCALE GENOMIC DNA]</scope>
</reference>
<comment type="caution">
    <text evidence="1">The sequence shown here is derived from an EMBL/GenBank/DDBJ whole genome shotgun (WGS) entry which is preliminary data.</text>
</comment>
<sequence>MSKKTLQKMTNATKKINTAKSIKVPSERNKKKVKTITEEILQHYAKTFEDLTRYDRGERPVPRSS</sequence>
<accession>A0A1F8GY58</accession>
<dbReference type="Proteomes" id="UP000179047">
    <property type="component" value="Unassembled WGS sequence"/>
</dbReference>
<organism evidence="1 2">
    <name type="scientific">Candidatus Yanofskybacteria bacterium RIFCSPLOWO2_01_FULL_49_25</name>
    <dbReference type="NCBI Taxonomy" id="1802701"/>
    <lineage>
        <taxon>Bacteria</taxon>
        <taxon>Candidatus Yanofskyibacteriota</taxon>
    </lineage>
</organism>
<evidence type="ECO:0000313" key="2">
    <source>
        <dbReference type="Proteomes" id="UP000179047"/>
    </source>
</evidence>
<name>A0A1F8GY58_9BACT</name>
<gene>
    <name evidence="1" type="ORF">A3A33_01240</name>
</gene>
<dbReference type="EMBL" id="MGKP01000001">
    <property type="protein sequence ID" value="OGN29930.1"/>
    <property type="molecule type" value="Genomic_DNA"/>
</dbReference>